<keyword evidence="3 9" id="KW-0347">Helicase</keyword>
<sequence length="734" mass="86584">MGKMINQENEKEILRLQREISHWERKYKKLQQIFRMQEEIIASYEAAYGEAPGLVEEQHEEEQPNESFFEHIEKRSYNRFNNEQKAAITYDMSKHLRIMAGAGSGKTQTICAKAVYLMNEEQVEEQRILMITFTRNAANELKKRVDNFSQRKTNVTIGTFHSIFYRLYSDIKRQFPDLSAEGIQGEFSKDTPYKVNLLLQKLIKKYQLYSFDQYGEKTIANRLDYWQNMNLSQQEIIQLIKKRFDSIEKEPRQPISERMDQLMTELYEEKKKQRLFEFNDVLQNLKNALSHVNVRRYVGQKYDYLFIDEFQDTNPLQWAIVQLITKDSPIKLIIVGDDDQSIYGFRGSEPDYIKQFEKEYPTKTLFLLTNYRSRASIVQGANRFITYNKEDRIPKAMVPAQKEPGVLQALSFKTVQEESDWLIQQVYAFIEDKGKYKESIILYRSLSQTQALVQRLIQTDIPFVLEADTQYAGIYGIKLFYQFYQKFIGWYDAATPIKVQAHQQLLRQLMINCYLKTNECDQFFSNKNSDQDIVAYILKRRPNLEAREKELKTFVSALETFDQPTKRSCVSLIEAYCRLPRPNKEIEQGDKEWLLETVRQYPTIPQLKKLYLEIQGIAAELKTRLIAYRKGKLDALCIQSIHKSKGLSYRNVFLIGCNEGMIPYNGAVAKDKRLKSELKIEPLTTIEEERRLFYVAMTRARNRLYLCVPEFKGKRKLKPSRFIKETGCKVKKIK</sequence>
<feature type="domain" description="UvrD-like helicase ATP-binding" evidence="11">
    <location>
        <begin position="79"/>
        <end position="374"/>
    </location>
</feature>
<evidence type="ECO:0000259" key="11">
    <source>
        <dbReference type="PROSITE" id="PS51198"/>
    </source>
</evidence>
<feature type="binding site" evidence="9">
    <location>
        <begin position="100"/>
        <end position="107"/>
    </location>
    <ligand>
        <name>ATP</name>
        <dbReference type="ChEBI" id="CHEBI:30616"/>
    </ligand>
</feature>
<dbReference type="AlphaFoldDB" id="A0A1V2UEC4"/>
<keyword evidence="2 9" id="KW-0378">Hydrolase</keyword>
<keyword evidence="4 9" id="KW-0067">ATP-binding</keyword>
<dbReference type="InterPro" id="IPR014016">
    <property type="entry name" value="UvrD-like_ATP-bd"/>
</dbReference>
<evidence type="ECO:0000256" key="6">
    <source>
        <dbReference type="ARBA" id="ARBA00034617"/>
    </source>
</evidence>
<evidence type="ECO:0000313" key="14">
    <source>
        <dbReference type="Proteomes" id="UP000189299"/>
    </source>
</evidence>
<dbReference type="OrthoDB" id="9810135at2"/>
<dbReference type="RefSeq" id="WP_077151906.1">
    <property type="nucleotide sequence ID" value="NZ_CABMMO010000013.1"/>
</dbReference>
<comment type="catalytic activity">
    <reaction evidence="6">
        <text>Couples ATP hydrolysis with the unwinding of duplex DNA by translocating in the 3'-5' direction.</text>
        <dbReference type="EC" id="5.6.2.4"/>
    </reaction>
</comment>
<dbReference type="Pfam" id="PF13361">
    <property type="entry name" value="UvrD_C"/>
    <property type="match status" value="2"/>
</dbReference>
<keyword evidence="10" id="KW-0175">Coiled coil</keyword>
<dbReference type="GO" id="GO:0005524">
    <property type="term" value="F:ATP binding"/>
    <property type="evidence" value="ECO:0007669"/>
    <property type="project" value="UniProtKB-UniRule"/>
</dbReference>
<dbReference type="InterPro" id="IPR014017">
    <property type="entry name" value="DNA_helicase_UvrD-like_C"/>
</dbReference>
<evidence type="ECO:0000256" key="1">
    <source>
        <dbReference type="ARBA" id="ARBA00022741"/>
    </source>
</evidence>
<evidence type="ECO:0000256" key="4">
    <source>
        <dbReference type="ARBA" id="ARBA00022840"/>
    </source>
</evidence>
<dbReference type="PROSITE" id="PS51217">
    <property type="entry name" value="UVRD_HELICASE_CTER"/>
    <property type="match status" value="1"/>
</dbReference>
<dbReference type="PANTHER" id="PTHR11070:SF2">
    <property type="entry name" value="ATP-DEPENDENT DNA HELICASE SRS2"/>
    <property type="match status" value="1"/>
</dbReference>
<evidence type="ECO:0000256" key="8">
    <source>
        <dbReference type="ARBA" id="ARBA00048988"/>
    </source>
</evidence>
<keyword evidence="5" id="KW-0413">Isomerase</keyword>
<dbReference type="EMBL" id="MSTR01000013">
    <property type="protein sequence ID" value="ONN41682.1"/>
    <property type="molecule type" value="Genomic_DNA"/>
</dbReference>
<keyword evidence="1 9" id="KW-0547">Nucleotide-binding</keyword>
<dbReference type="GO" id="GO:0003677">
    <property type="term" value="F:DNA binding"/>
    <property type="evidence" value="ECO:0007669"/>
    <property type="project" value="InterPro"/>
</dbReference>
<dbReference type="CDD" id="cd17932">
    <property type="entry name" value="DEXQc_UvrD"/>
    <property type="match status" value="1"/>
</dbReference>
<dbReference type="SUPFAM" id="SSF52540">
    <property type="entry name" value="P-loop containing nucleoside triphosphate hydrolases"/>
    <property type="match status" value="1"/>
</dbReference>
<reference evidence="13 14" key="1">
    <citation type="submission" date="2016-12" db="EMBL/GenBank/DDBJ databases">
        <authorList>
            <person name="Song W.-J."/>
            <person name="Kurnit D.M."/>
        </authorList>
    </citation>
    <scope>NUCLEOTIDE SEQUENCE [LARGE SCALE GENOMIC DNA]</scope>
    <source>
        <strain evidence="13 14">CGB1038-1_S1</strain>
    </source>
</reference>
<gene>
    <name evidence="13" type="ORF">BTN92_12580</name>
</gene>
<dbReference type="InterPro" id="IPR027417">
    <property type="entry name" value="P-loop_NTPase"/>
</dbReference>
<feature type="coiled-coil region" evidence="10">
    <location>
        <begin position="6"/>
        <end position="33"/>
    </location>
</feature>
<feature type="domain" description="UvrD-like helicase C-terminal" evidence="12">
    <location>
        <begin position="375"/>
        <end position="646"/>
    </location>
</feature>
<dbReference type="GO" id="GO:0000725">
    <property type="term" value="P:recombinational repair"/>
    <property type="evidence" value="ECO:0007669"/>
    <property type="project" value="TreeGrafter"/>
</dbReference>
<protein>
    <recommendedName>
        <fullName evidence="7">DNA 3'-5' helicase</fullName>
        <ecNumber evidence="7">5.6.2.4</ecNumber>
    </recommendedName>
</protein>
<dbReference type="STRING" id="53346.A5802_002780"/>
<evidence type="ECO:0000259" key="12">
    <source>
        <dbReference type="PROSITE" id="PS51217"/>
    </source>
</evidence>
<organism evidence="13 14">
    <name type="scientific">Enterococcus mundtii</name>
    <dbReference type="NCBI Taxonomy" id="53346"/>
    <lineage>
        <taxon>Bacteria</taxon>
        <taxon>Bacillati</taxon>
        <taxon>Bacillota</taxon>
        <taxon>Bacilli</taxon>
        <taxon>Lactobacillales</taxon>
        <taxon>Enterococcaceae</taxon>
        <taxon>Enterococcus</taxon>
    </lineage>
</organism>
<dbReference type="Proteomes" id="UP000189299">
    <property type="component" value="Unassembled WGS sequence"/>
</dbReference>
<evidence type="ECO:0000313" key="13">
    <source>
        <dbReference type="EMBL" id="ONN41682.1"/>
    </source>
</evidence>
<dbReference type="GO" id="GO:0043138">
    <property type="term" value="F:3'-5' DNA helicase activity"/>
    <property type="evidence" value="ECO:0007669"/>
    <property type="project" value="UniProtKB-EC"/>
</dbReference>
<dbReference type="EC" id="5.6.2.4" evidence="7"/>
<accession>A0A1V2UEC4</accession>
<comment type="catalytic activity">
    <reaction evidence="8">
        <text>ATP + H2O = ADP + phosphate + H(+)</text>
        <dbReference type="Rhea" id="RHEA:13065"/>
        <dbReference type="ChEBI" id="CHEBI:15377"/>
        <dbReference type="ChEBI" id="CHEBI:15378"/>
        <dbReference type="ChEBI" id="CHEBI:30616"/>
        <dbReference type="ChEBI" id="CHEBI:43474"/>
        <dbReference type="ChEBI" id="CHEBI:456216"/>
        <dbReference type="EC" id="5.6.2.4"/>
    </reaction>
</comment>
<dbReference type="PROSITE" id="PS51198">
    <property type="entry name" value="UVRD_HELICASE_ATP_BIND"/>
    <property type="match status" value="1"/>
</dbReference>
<dbReference type="PANTHER" id="PTHR11070">
    <property type="entry name" value="UVRD / RECB / PCRA DNA HELICASE FAMILY MEMBER"/>
    <property type="match status" value="1"/>
</dbReference>
<dbReference type="Pfam" id="PF00580">
    <property type="entry name" value="UvrD-helicase"/>
    <property type="match status" value="1"/>
</dbReference>
<evidence type="ECO:0000256" key="10">
    <source>
        <dbReference type="SAM" id="Coils"/>
    </source>
</evidence>
<name>A0A1V2UEC4_ENTMU</name>
<evidence type="ECO:0000256" key="9">
    <source>
        <dbReference type="PROSITE-ProRule" id="PRU00560"/>
    </source>
</evidence>
<evidence type="ECO:0000256" key="5">
    <source>
        <dbReference type="ARBA" id="ARBA00023235"/>
    </source>
</evidence>
<proteinExistence type="predicted"/>
<dbReference type="InterPro" id="IPR000212">
    <property type="entry name" value="DNA_helicase_UvrD/REP"/>
</dbReference>
<evidence type="ECO:0000256" key="7">
    <source>
        <dbReference type="ARBA" id="ARBA00034808"/>
    </source>
</evidence>
<evidence type="ECO:0000256" key="3">
    <source>
        <dbReference type="ARBA" id="ARBA00022806"/>
    </source>
</evidence>
<dbReference type="GO" id="GO:0016887">
    <property type="term" value="F:ATP hydrolysis activity"/>
    <property type="evidence" value="ECO:0007669"/>
    <property type="project" value="RHEA"/>
</dbReference>
<dbReference type="Gene3D" id="3.40.50.300">
    <property type="entry name" value="P-loop containing nucleotide triphosphate hydrolases"/>
    <property type="match status" value="3"/>
</dbReference>
<comment type="caution">
    <text evidence="13">The sequence shown here is derived from an EMBL/GenBank/DDBJ whole genome shotgun (WGS) entry which is preliminary data.</text>
</comment>
<evidence type="ECO:0000256" key="2">
    <source>
        <dbReference type="ARBA" id="ARBA00022801"/>
    </source>
</evidence>
<dbReference type="Gene3D" id="1.10.486.10">
    <property type="entry name" value="PCRA, domain 4"/>
    <property type="match status" value="1"/>
</dbReference>